<protein>
    <recommendedName>
        <fullName evidence="3">beta-N-acetylhexosaminidase</fullName>
        <ecNumber evidence="3">3.2.1.52</ecNumber>
    </recommendedName>
</protein>
<evidence type="ECO:0000256" key="2">
    <source>
        <dbReference type="ARBA" id="ARBA00005336"/>
    </source>
</evidence>
<dbReference type="Proteomes" id="UP000184278">
    <property type="component" value="Unassembled WGS sequence"/>
</dbReference>
<dbReference type="InterPro" id="IPR017853">
    <property type="entry name" value="GH"/>
</dbReference>
<dbReference type="SUPFAM" id="SSF51445">
    <property type="entry name" value="(Trans)glycosidases"/>
    <property type="match status" value="1"/>
</dbReference>
<keyword evidence="8" id="KW-1185">Reference proteome</keyword>
<proteinExistence type="inferred from homology"/>
<evidence type="ECO:0000313" key="7">
    <source>
        <dbReference type="EMBL" id="SHH54826.1"/>
    </source>
</evidence>
<organism evidence="7 8">
    <name type="scientific">Butyrivibrio fibrisolvens DSM 3071</name>
    <dbReference type="NCBI Taxonomy" id="1121131"/>
    <lineage>
        <taxon>Bacteria</taxon>
        <taxon>Bacillati</taxon>
        <taxon>Bacillota</taxon>
        <taxon>Clostridia</taxon>
        <taxon>Lachnospirales</taxon>
        <taxon>Lachnospiraceae</taxon>
        <taxon>Butyrivibrio</taxon>
    </lineage>
</organism>
<evidence type="ECO:0000256" key="1">
    <source>
        <dbReference type="ARBA" id="ARBA00001231"/>
    </source>
</evidence>
<dbReference type="STRING" id="1121131.SAMN02745229_00639"/>
<dbReference type="InterPro" id="IPR036881">
    <property type="entry name" value="Glyco_hydro_3_C_sf"/>
</dbReference>
<dbReference type="OrthoDB" id="9805821at2"/>
<feature type="domain" description="Glycoside hydrolase family 3 N-terminal" evidence="6">
    <location>
        <begin position="32"/>
        <end position="350"/>
    </location>
</feature>
<evidence type="ECO:0000256" key="4">
    <source>
        <dbReference type="ARBA" id="ARBA00022801"/>
    </source>
</evidence>
<reference evidence="8" key="1">
    <citation type="submission" date="2016-11" db="EMBL/GenBank/DDBJ databases">
        <authorList>
            <person name="Varghese N."/>
            <person name="Submissions S."/>
        </authorList>
    </citation>
    <scope>NUCLEOTIDE SEQUENCE [LARGE SCALE GENOMIC DNA]</scope>
    <source>
        <strain evidence="8">DSM 3071</strain>
    </source>
</reference>
<sequence>MSIKIDYKANPFCLDDEAIKWVEDTFTTMTEDEKCGQVFCPMGFSNDENVLRGIVEGAAVGGMMYRSGPAKELRATHKKIQDMAKIPLLIAANTEAGGDGLSFEGTSFGKPMAVAATNDPENGYRMGYVACKEGAALGLNWSFAPIVDINREFHNPITNVRTFGDDPKKIEAFASRYMDGADECGVAVSIKHFPGDGIDERDQHIVTSVNSLSVREWDESFGYIYGSLIGKGAKTVMVGHIAQPAYVKEINRDATKEEMLRPASLSKELLQGLLRGKLGFNGLIITDATPMVGFTSAMPRSRAIPTAIMSGCDMILFNKDLSEDIGFLKDGLKSGLLTNERLNEAVLRILATKASLGLHVKQREGRLVPPEDAIDIVGCSEHRAFAKEVADKAITLVRDEKALLPVNPGKYKRIYLNVIDKEMDPCSDFALMWKEKLEKEGFEVTVRDRRTRITPMDFMDVENLPDKKKALLNEMYRSVSEMKKDYDLYIYVCNMENASNNTTLRLNWNVLFGLGDDAPWHAKEIPMIMISTAYPYHLFDAPMIGTYINAYSGNEDFCNAVIEKLMGRSKFEGVSPIDPFCGKDYI</sequence>
<name>A0A1M5TW49_BUTFI</name>
<evidence type="ECO:0000259" key="6">
    <source>
        <dbReference type="Pfam" id="PF00933"/>
    </source>
</evidence>
<keyword evidence="4" id="KW-0378">Hydrolase</keyword>
<keyword evidence="5" id="KW-0326">Glycosidase</keyword>
<dbReference type="AlphaFoldDB" id="A0A1M5TW49"/>
<dbReference type="Pfam" id="PF00933">
    <property type="entry name" value="Glyco_hydro_3"/>
    <property type="match status" value="1"/>
</dbReference>
<dbReference type="InterPro" id="IPR050226">
    <property type="entry name" value="NagZ_Beta-hexosaminidase"/>
</dbReference>
<dbReference type="Gene3D" id="3.20.20.300">
    <property type="entry name" value="Glycoside hydrolase, family 3, N-terminal domain"/>
    <property type="match status" value="1"/>
</dbReference>
<dbReference type="PANTHER" id="PTHR30480:SF13">
    <property type="entry name" value="BETA-HEXOSAMINIDASE"/>
    <property type="match status" value="1"/>
</dbReference>
<dbReference type="Gene3D" id="3.40.50.1700">
    <property type="entry name" value="Glycoside hydrolase family 3 C-terminal domain"/>
    <property type="match status" value="1"/>
</dbReference>
<comment type="catalytic activity">
    <reaction evidence="1">
        <text>Hydrolysis of terminal non-reducing N-acetyl-D-hexosamine residues in N-acetyl-beta-D-hexosaminides.</text>
        <dbReference type="EC" id="3.2.1.52"/>
    </reaction>
</comment>
<dbReference type="EC" id="3.2.1.52" evidence="3"/>
<evidence type="ECO:0000313" key="8">
    <source>
        <dbReference type="Proteomes" id="UP000184278"/>
    </source>
</evidence>
<dbReference type="RefSeq" id="WP_073385461.1">
    <property type="nucleotide sequence ID" value="NZ_FQXK01000005.1"/>
</dbReference>
<dbReference type="InterPro" id="IPR001764">
    <property type="entry name" value="Glyco_hydro_3_N"/>
</dbReference>
<accession>A0A1M5TW49</accession>
<dbReference type="GO" id="GO:0004563">
    <property type="term" value="F:beta-N-acetylhexosaminidase activity"/>
    <property type="evidence" value="ECO:0007669"/>
    <property type="project" value="UniProtKB-EC"/>
</dbReference>
<dbReference type="PANTHER" id="PTHR30480">
    <property type="entry name" value="BETA-HEXOSAMINIDASE-RELATED"/>
    <property type="match status" value="1"/>
</dbReference>
<evidence type="ECO:0000256" key="3">
    <source>
        <dbReference type="ARBA" id="ARBA00012663"/>
    </source>
</evidence>
<dbReference type="InterPro" id="IPR036962">
    <property type="entry name" value="Glyco_hydro_3_N_sf"/>
</dbReference>
<comment type="similarity">
    <text evidence="2">Belongs to the glycosyl hydrolase 3 family.</text>
</comment>
<dbReference type="EMBL" id="FQXK01000005">
    <property type="protein sequence ID" value="SHH54826.1"/>
    <property type="molecule type" value="Genomic_DNA"/>
</dbReference>
<dbReference type="GO" id="GO:0005975">
    <property type="term" value="P:carbohydrate metabolic process"/>
    <property type="evidence" value="ECO:0007669"/>
    <property type="project" value="InterPro"/>
</dbReference>
<dbReference type="GO" id="GO:0009254">
    <property type="term" value="P:peptidoglycan turnover"/>
    <property type="evidence" value="ECO:0007669"/>
    <property type="project" value="TreeGrafter"/>
</dbReference>
<gene>
    <name evidence="7" type="ORF">SAMN02745229_00639</name>
</gene>
<evidence type="ECO:0000256" key="5">
    <source>
        <dbReference type="ARBA" id="ARBA00023295"/>
    </source>
</evidence>
<dbReference type="GeneID" id="89510566"/>